<evidence type="ECO:0000256" key="1">
    <source>
        <dbReference type="ARBA" id="ARBA00008954"/>
    </source>
</evidence>
<dbReference type="CDD" id="cd00610">
    <property type="entry name" value="OAT_like"/>
    <property type="match status" value="1"/>
</dbReference>
<dbReference type="InterPro" id="IPR015424">
    <property type="entry name" value="PyrdxlP-dep_Trfase"/>
</dbReference>
<dbReference type="Gene3D" id="3.90.1150.10">
    <property type="entry name" value="Aspartate Aminotransferase, domain 1"/>
    <property type="match status" value="1"/>
</dbReference>
<gene>
    <name evidence="3" type="ORF">MGWOODY_Mmi2017</name>
</gene>
<dbReference type="PANTHER" id="PTHR45688">
    <property type="match status" value="1"/>
</dbReference>
<name>A0A160VKT9_9ZZZZ</name>
<organism evidence="3">
    <name type="scientific">hydrothermal vent metagenome</name>
    <dbReference type="NCBI Taxonomy" id="652676"/>
    <lineage>
        <taxon>unclassified sequences</taxon>
        <taxon>metagenomes</taxon>
        <taxon>ecological metagenomes</taxon>
    </lineage>
</organism>
<keyword evidence="3" id="KW-0032">Aminotransferase</keyword>
<dbReference type="InterPro" id="IPR015421">
    <property type="entry name" value="PyrdxlP-dep_Trfase_major"/>
</dbReference>
<dbReference type="Gene3D" id="3.40.640.10">
    <property type="entry name" value="Type I PLP-dependent aspartate aminotransferase-like (Major domain)"/>
    <property type="match status" value="1"/>
</dbReference>
<evidence type="ECO:0000256" key="2">
    <source>
        <dbReference type="ARBA" id="ARBA00022898"/>
    </source>
</evidence>
<comment type="similarity">
    <text evidence="1">Belongs to the class-III pyridoxal-phosphate-dependent aminotransferase family.</text>
</comment>
<dbReference type="InterPro" id="IPR049704">
    <property type="entry name" value="Aminotrans_3_PPA_site"/>
</dbReference>
<dbReference type="EMBL" id="FAXC01000351">
    <property type="protein sequence ID" value="CUV10084.1"/>
    <property type="molecule type" value="Genomic_DNA"/>
</dbReference>
<dbReference type="Pfam" id="PF00202">
    <property type="entry name" value="Aminotran_3"/>
    <property type="match status" value="1"/>
</dbReference>
<keyword evidence="2" id="KW-0663">Pyridoxal phosphate</keyword>
<dbReference type="SUPFAM" id="SSF53383">
    <property type="entry name" value="PLP-dependent transferases"/>
    <property type="match status" value="1"/>
</dbReference>
<dbReference type="InterPro" id="IPR005814">
    <property type="entry name" value="Aminotrans_3"/>
</dbReference>
<protein>
    <submittedName>
        <fullName evidence="3">Aminotransferase, class III</fullName>
    </submittedName>
</protein>
<dbReference type="PIRSF" id="PIRSF000521">
    <property type="entry name" value="Transaminase_4ab_Lys_Orn"/>
    <property type="match status" value="1"/>
</dbReference>
<reference evidence="3" key="1">
    <citation type="submission" date="2015-10" db="EMBL/GenBank/DDBJ databases">
        <authorList>
            <person name="Gilbert D.G."/>
        </authorList>
    </citation>
    <scope>NUCLEOTIDE SEQUENCE</scope>
</reference>
<sequence>MLSTKNIKKLRDQYIGPSFSLSYHEPLHIVKGKGQYLYASDGKQYLDAVNNISHVGHCHPRVLAALDEQNRLLNTNTRYIHDNIVNYAEELTKKLPAKLDVCYFTNSGSESNDLALRMARNYTGSNQKIVIAGAYHGHTKATIEVSPYKFDGPGGAGSPDFVHQIPMPDPYRGKYRSNAGDIGLKYADCVQQILDALHDDNKQVSAFIAEAILGCGGQIFFPEGFLAAASTKVQQAGGLYIADEVQIGFGRVGSHFWGFESENAKPDIVTMGKPMGNGHPISAVVTTKEIADTFNNGMEYFNSFGGNPVSCAVGRAVLQVIEEEKLQANAFRVGAYLMDQLNDLKQKHNIIGDVRGRGLFLGIELIKDPEKLTPASDEAEKIANDMKDHGILISTDGPDHNVLKIKPPMVFTNDNADQLVGTLNKLLMQDNFN</sequence>
<dbReference type="GO" id="GO:0005739">
    <property type="term" value="C:mitochondrion"/>
    <property type="evidence" value="ECO:0007669"/>
    <property type="project" value="TreeGrafter"/>
</dbReference>
<keyword evidence="3" id="KW-0808">Transferase</keyword>
<accession>A0A160VKT9</accession>
<dbReference type="AlphaFoldDB" id="A0A160VKT9"/>
<dbReference type="GO" id="GO:0008483">
    <property type="term" value="F:transaminase activity"/>
    <property type="evidence" value="ECO:0007669"/>
    <property type="project" value="UniProtKB-KW"/>
</dbReference>
<dbReference type="InterPro" id="IPR015422">
    <property type="entry name" value="PyrdxlP-dep_Trfase_small"/>
</dbReference>
<dbReference type="PANTHER" id="PTHR45688:SF13">
    <property type="entry name" value="ALANINE--GLYOXYLATE AMINOTRANSFERASE 2-LIKE"/>
    <property type="match status" value="1"/>
</dbReference>
<dbReference type="GO" id="GO:0030170">
    <property type="term" value="F:pyridoxal phosphate binding"/>
    <property type="evidence" value="ECO:0007669"/>
    <property type="project" value="InterPro"/>
</dbReference>
<dbReference type="PROSITE" id="PS00600">
    <property type="entry name" value="AA_TRANSFER_CLASS_3"/>
    <property type="match status" value="1"/>
</dbReference>
<evidence type="ECO:0000313" key="3">
    <source>
        <dbReference type="EMBL" id="CUV10084.1"/>
    </source>
</evidence>
<proteinExistence type="inferred from homology"/>